<dbReference type="Pfam" id="PF18759">
    <property type="entry name" value="Plavaka"/>
    <property type="match status" value="1"/>
</dbReference>
<name>A0A9P6C9B0_9AGAR</name>
<evidence type="ECO:0000313" key="2">
    <source>
        <dbReference type="Proteomes" id="UP000807353"/>
    </source>
</evidence>
<accession>A0A9P6C9B0</accession>
<keyword evidence="2" id="KW-1185">Reference proteome</keyword>
<dbReference type="Proteomes" id="UP000807353">
    <property type="component" value="Unassembled WGS sequence"/>
</dbReference>
<proteinExistence type="predicted"/>
<gene>
    <name evidence="1" type="ORF">BDZ94DRAFT_1344180</name>
</gene>
<dbReference type="EMBL" id="MU150394">
    <property type="protein sequence ID" value="KAF9456952.1"/>
    <property type="molecule type" value="Genomic_DNA"/>
</dbReference>
<reference evidence="1" key="1">
    <citation type="submission" date="2020-11" db="EMBL/GenBank/DDBJ databases">
        <authorList>
            <consortium name="DOE Joint Genome Institute"/>
            <person name="Ahrendt S."/>
            <person name="Riley R."/>
            <person name="Andreopoulos W."/>
            <person name="Labutti K."/>
            <person name="Pangilinan J."/>
            <person name="Ruiz-Duenas F.J."/>
            <person name="Barrasa J.M."/>
            <person name="Sanchez-Garcia M."/>
            <person name="Camarero S."/>
            <person name="Miyauchi S."/>
            <person name="Serrano A."/>
            <person name="Linde D."/>
            <person name="Babiker R."/>
            <person name="Drula E."/>
            <person name="Ayuso-Fernandez I."/>
            <person name="Pacheco R."/>
            <person name="Padilla G."/>
            <person name="Ferreira P."/>
            <person name="Barriuso J."/>
            <person name="Kellner H."/>
            <person name="Castanera R."/>
            <person name="Alfaro M."/>
            <person name="Ramirez L."/>
            <person name="Pisabarro A.G."/>
            <person name="Kuo A."/>
            <person name="Tritt A."/>
            <person name="Lipzen A."/>
            <person name="He G."/>
            <person name="Yan M."/>
            <person name="Ng V."/>
            <person name="Cullen D."/>
            <person name="Martin F."/>
            <person name="Rosso M.-N."/>
            <person name="Henrissat B."/>
            <person name="Hibbett D."/>
            <person name="Martinez A.T."/>
            <person name="Grigoriev I.V."/>
        </authorList>
    </citation>
    <scope>NUCLEOTIDE SEQUENCE</scope>
    <source>
        <strain evidence="1">CBS 247.69</strain>
    </source>
</reference>
<comment type="caution">
    <text evidence="1">The sequence shown here is derived from an EMBL/GenBank/DDBJ whole genome shotgun (WGS) entry which is preliminary data.</text>
</comment>
<organism evidence="1 2">
    <name type="scientific">Collybia nuda</name>
    <dbReference type="NCBI Taxonomy" id="64659"/>
    <lineage>
        <taxon>Eukaryota</taxon>
        <taxon>Fungi</taxon>
        <taxon>Dikarya</taxon>
        <taxon>Basidiomycota</taxon>
        <taxon>Agaricomycotina</taxon>
        <taxon>Agaricomycetes</taxon>
        <taxon>Agaricomycetidae</taxon>
        <taxon>Agaricales</taxon>
        <taxon>Tricholomatineae</taxon>
        <taxon>Clitocybaceae</taxon>
        <taxon>Collybia</taxon>
    </lineage>
</organism>
<dbReference type="InterPro" id="IPR041078">
    <property type="entry name" value="Plavaka"/>
</dbReference>
<evidence type="ECO:0000313" key="1">
    <source>
        <dbReference type="EMBL" id="KAF9456952.1"/>
    </source>
</evidence>
<sequence length="632" mass="70734">MFAPIIMGSDKNTVSVATGQNDFYPLYASVGNVQNHICHAHCNALSIIGFLAIPKTDKQHQDSVEFCKFCHQLFHSSVAQILMSVRPWTTKPCITQCGDGQYQRIVYGLGSYIADYPEQALLVCVVSDWCGKCTARPPNLDHDPTSSLRSHEHTEALHKAFGDDLKILWEGYGIVGDIMPFTSYFPWADIHELLAPDLLHQIIKGTFKDNLVMWVGEYLESTHGPAHASHIMADIDQRIAAVPSFPGLQRFPEGRGFKKWTGDDSKALMKVYLPAISGHVSPQMVRAINTLAQIDSVVEKFHQERQIFIQLGICEDFSLPQQHSLVHYQYLIQQFGAPNESKHIKAVKEPWRRSNRNALLGQMLLTNQCLNKLAASRVDFEARGMLTGSLFHTTLLPPPALPPAISSEVQDAADVEGITSLGDVVLAKQPARNYPKTLQDLSNHLQLPSLPEHIQQFLYDQFYPDSEEIGMDVDLSLCPTILPSLRITVFHSALSTYFAPSDLSGIGGMHCERIWATPYWKNGPGRYDFKLLFSFTFQGEKYSCALVHWFTTYGNALCQDTGMWCVQPDKYANGQQVMSVVHLDTILRGAHLIGVAGDHSIPKTLSHSDSLDAFHLFYVNKYADHHAHEIAF</sequence>
<protein>
    <submittedName>
        <fullName evidence="1">Uncharacterized protein</fullName>
    </submittedName>
</protein>
<dbReference type="OrthoDB" id="3199698at2759"/>
<dbReference type="AlphaFoldDB" id="A0A9P6C9B0"/>